<reference evidence="2" key="1">
    <citation type="submission" date="2020-05" db="EMBL/GenBank/DDBJ databases">
        <authorList>
            <person name="Chiriac C."/>
            <person name="Salcher M."/>
            <person name="Ghai R."/>
            <person name="Kavagutti S V."/>
        </authorList>
    </citation>
    <scope>NUCLEOTIDE SEQUENCE</scope>
</reference>
<gene>
    <name evidence="2" type="ORF">UFOPK1572_00077</name>
</gene>
<accession>A0A6J6CEA9</accession>
<organism evidence="2">
    <name type="scientific">freshwater metagenome</name>
    <dbReference type="NCBI Taxonomy" id="449393"/>
    <lineage>
        <taxon>unclassified sequences</taxon>
        <taxon>metagenomes</taxon>
        <taxon>ecological metagenomes</taxon>
    </lineage>
</organism>
<evidence type="ECO:0000256" key="1">
    <source>
        <dbReference type="SAM" id="MobiDB-lite"/>
    </source>
</evidence>
<sequence>MRRLCERPGCAAPAEVSYGIDNAQLLVWLDNSHVPEREHAGRLCRRHANALVVPRGWTVDDRRQPIPQLFRELERSLDPDGRGQVASRHAQKKRRKPPATTETSTPKPASIEPTLFEAEVAEEVDNEMQPVAQVAQNITEDPDETRAIAWSPATTRTNDSDDGDAPVMGRLLGRAFRQSGAQ</sequence>
<feature type="region of interest" description="Disordered" evidence="1">
    <location>
        <begin position="137"/>
        <end position="182"/>
    </location>
</feature>
<evidence type="ECO:0000313" key="2">
    <source>
        <dbReference type="EMBL" id="CAB4549681.1"/>
    </source>
</evidence>
<dbReference type="AlphaFoldDB" id="A0A6J6CEA9"/>
<feature type="region of interest" description="Disordered" evidence="1">
    <location>
        <begin position="73"/>
        <end position="113"/>
    </location>
</feature>
<name>A0A6J6CEA9_9ZZZZ</name>
<protein>
    <submittedName>
        <fullName evidence="2">Unannotated protein</fullName>
    </submittedName>
</protein>
<proteinExistence type="predicted"/>
<dbReference type="EMBL" id="CAEZTC010000005">
    <property type="protein sequence ID" value="CAB4549681.1"/>
    <property type="molecule type" value="Genomic_DNA"/>
</dbReference>